<evidence type="ECO:0000256" key="6">
    <source>
        <dbReference type="ARBA" id="ARBA00022847"/>
    </source>
</evidence>
<evidence type="ECO:0000256" key="4">
    <source>
        <dbReference type="ARBA" id="ARBA00022475"/>
    </source>
</evidence>
<evidence type="ECO:0000256" key="2">
    <source>
        <dbReference type="ARBA" id="ARBA00008240"/>
    </source>
</evidence>
<feature type="transmembrane region" description="Helical" evidence="9">
    <location>
        <begin position="269"/>
        <end position="290"/>
    </location>
</feature>
<dbReference type="PANTHER" id="PTHR43528">
    <property type="entry name" value="ALPHA-KETOGLUTARATE PERMEASE"/>
    <property type="match status" value="1"/>
</dbReference>
<evidence type="ECO:0000256" key="5">
    <source>
        <dbReference type="ARBA" id="ARBA00022692"/>
    </source>
</evidence>
<organism evidence="11 12">
    <name type="scientific">Cupriavidus pampae</name>
    <dbReference type="NCBI Taxonomy" id="659251"/>
    <lineage>
        <taxon>Bacteria</taxon>
        <taxon>Pseudomonadati</taxon>
        <taxon>Pseudomonadota</taxon>
        <taxon>Betaproteobacteria</taxon>
        <taxon>Burkholderiales</taxon>
        <taxon>Burkholderiaceae</taxon>
        <taxon>Cupriavidus</taxon>
    </lineage>
</organism>
<feature type="transmembrane region" description="Helical" evidence="9">
    <location>
        <begin position="325"/>
        <end position="344"/>
    </location>
</feature>
<evidence type="ECO:0000256" key="7">
    <source>
        <dbReference type="ARBA" id="ARBA00022989"/>
    </source>
</evidence>
<feature type="transmembrane region" description="Helical" evidence="9">
    <location>
        <begin position="83"/>
        <end position="104"/>
    </location>
</feature>
<reference evidence="11 12" key="1">
    <citation type="submission" date="2021-08" db="EMBL/GenBank/DDBJ databases">
        <authorList>
            <person name="Peeters C."/>
        </authorList>
    </citation>
    <scope>NUCLEOTIDE SEQUENCE [LARGE SCALE GENOMIC DNA]</scope>
    <source>
        <strain evidence="11 12">LMG 32289</strain>
    </source>
</reference>
<keyword evidence="5 9" id="KW-0812">Transmembrane</keyword>
<feature type="transmembrane region" description="Helical" evidence="9">
    <location>
        <begin position="391"/>
        <end position="412"/>
    </location>
</feature>
<comment type="caution">
    <text evidence="11">The sequence shown here is derived from an EMBL/GenBank/DDBJ whole genome shotgun (WGS) entry which is preliminary data.</text>
</comment>
<evidence type="ECO:0000259" key="10">
    <source>
        <dbReference type="PROSITE" id="PS50850"/>
    </source>
</evidence>
<dbReference type="Pfam" id="PF00083">
    <property type="entry name" value="Sugar_tr"/>
    <property type="match status" value="1"/>
</dbReference>
<dbReference type="InterPro" id="IPR020846">
    <property type="entry name" value="MFS_dom"/>
</dbReference>
<feature type="transmembrane region" description="Helical" evidence="9">
    <location>
        <begin position="180"/>
        <end position="199"/>
    </location>
</feature>
<dbReference type="EMBL" id="CAJZAG010000002">
    <property type="protein sequence ID" value="CAG9166528.1"/>
    <property type="molecule type" value="Genomic_DNA"/>
</dbReference>
<evidence type="ECO:0000256" key="9">
    <source>
        <dbReference type="SAM" id="Phobius"/>
    </source>
</evidence>
<dbReference type="PROSITE" id="PS50850">
    <property type="entry name" value="MFS"/>
    <property type="match status" value="1"/>
</dbReference>
<keyword evidence="6" id="KW-0769">Symport</keyword>
<name>A0ABM8WHH5_9BURK</name>
<sequence>MSKSSTHQIAAAVIGNALEWYDFIVYGFMTAVIAVVFFPAENAYASLLLTTASFGIGFVLRPIGGILIGAYADRKGRRAALQLIIFLMTVATAMIAFAPPYAAIGVASSIMIIVARMLQGLATGGEFASATAFLVEMAPPNRRGLYGSWQMFGQGLAMLLGAGVAALITGLLPRESLHAWGWRIPFIVGLLIAPIGIWIRHHLSETAEVADKTDRGVAGVVGHTLREHRRGLLASFLLTTSATISFYVLVIYLPTYASKTLGIPLESAFIAQCVGIVVMIIAIPLCGALSDRIGRQAVLRTALILSVLLLYPCFAWLTANPGMERFMWMQVVLCGIFGAFLGPFSSAVAEQFPQKNRSTGMAVSYNMAVMIFGGFAQFILTWLLHVTGSPLTPAFYLLFGSCAGLIGSLIMVRAEMQRPRDDASRSRGVAFVCPSCGRRSALDEG</sequence>
<dbReference type="PANTHER" id="PTHR43528:SF8">
    <property type="entry name" value="BLR0239 PROTEIN"/>
    <property type="match status" value="1"/>
</dbReference>
<dbReference type="RefSeq" id="WP_223982872.1">
    <property type="nucleotide sequence ID" value="NZ_CAJZAG010000002.1"/>
</dbReference>
<dbReference type="InterPro" id="IPR005829">
    <property type="entry name" value="Sugar_transporter_CS"/>
</dbReference>
<dbReference type="InterPro" id="IPR011701">
    <property type="entry name" value="MFS"/>
</dbReference>
<keyword evidence="3" id="KW-0813">Transport</keyword>
<feature type="transmembrane region" description="Helical" evidence="9">
    <location>
        <begin position="156"/>
        <end position="174"/>
    </location>
</feature>
<dbReference type="InterPro" id="IPR051084">
    <property type="entry name" value="H+-coupled_symporters"/>
</dbReference>
<comment type="similarity">
    <text evidence="2">Belongs to the major facilitator superfamily. Metabolite:H+ Symporter (MHS) family (TC 2.A.1.6) family.</text>
</comment>
<feature type="transmembrane region" description="Helical" evidence="9">
    <location>
        <begin position="365"/>
        <end position="385"/>
    </location>
</feature>
<dbReference type="PROSITE" id="PS00217">
    <property type="entry name" value="SUGAR_TRANSPORT_2"/>
    <property type="match status" value="1"/>
</dbReference>
<gene>
    <name evidence="11" type="primary">proP_2</name>
    <name evidence="11" type="ORF">LMG32289_01053</name>
</gene>
<dbReference type="Gene3D" id="1.20.1250.20">
    <property type="entry name" value="MFS general substrate transporter like domains"/>
    <property type="match status" value="2"/>
</dbReference>
<feature type="domain" description="Major facilitator superfamily (MFS) profile" evidence="10">
    <location>
        <begin position="8"/>
        <end position="419"/>
    </location>
</feature>
<evidence type="ECO:0000256" key="8">
    <source>
        <dbReference type="ARBA" id="ARBA00023136"/>
    </source>
</evidence>
<evidence type="ECO:0000256" key="3">
    <source>
        <dbReference type="ARBA" id="ARBA00022448"/>
    </source>
</evidence>
<proteinExistence type="inferred from homology"/>
<dbReference type="InterPro" id="IPR036259">
    <property type="entry name" value="MFS_trans_sf"/>
</dbReference>
<dbReference type="SUPFAM" id="SSF103473">
    <property type="entry name" value="MFS general substrate transporter"/>
    <property type="match status" value="1"/>
</dbReference>
<evidence type="ECO:0000256" key="1">
    <source>
        <dbReference type="ARBA" id="ARBA00004651"/>
    </source>
</evidence>
<dbReference type="Pfam" id="PF07690">
    <property type="entry name" value="MFS_1"/>
    <property type="match status" value="1"/>
</dbReference>
<protein>
    <submittedName>
        <fullName evidence="11">Proline/betaine transporter</fullName>
    </submittedName>
</protein>
<feature type="transmembrane region" description="Helical" evidence="9">
    <location>
        <begin position="44"/>
        <end position="71"/>
    </location>
</feature>
<feature type="transmembrane region" description="Helical" evidence="9">
    <location>
        <begin position="110"/>
        <end position="135"/>
    </location>
</feature>
<comment type="subcellular location">
    <subcellularLocation>
        <location evidence="1">Cell membrane</location>
        <topology evidence="1">Multi-pass membrane protein</topology>
    </subcellularLocation>
</comment>
<keyword evidence="4" id="KW-1003">Cell membrane</keyword>
<feature type="transmembrane region" description="Helical" evidence="9">
    <location>
        <begin position="297"/>
        <end position="319"/>
    </location>
</feature>
<keyword evidence="7 9" id="KW-1133">Transmembrane helix</keyword>
<keyword evidence="8 9" id="KW-0472">Membrane</keyword>
<evidence type="ECO:0000313" key="11">
    <source>
        <dbReference type="EMBL" id="CAG9166528.1"/>
    </source>
</evidence>
<dbReference type="Proteomes" id="UP000706525">
    <property type="component" value="Unassembled WGS sequence"/>
</dbReference>
<feature type="transmembrane region" description="Helical" evidence="9">
    <location>
        <begin position="20"/>
        <end position="38"/>
    </location>
</feature>
<dbReference type="InterPro" id="IPR005828">
    <property type="entry name" value="MFS_sugar_transport-like"/>
</dbReference>
<feature type="transmembrane region" description="Helical" evidence="9">
    <location>
        <begin position="232"/>
        <end position="257"/>
    </location>
</feature>
<accession>A0ABM8WHH5</accession>
<evidence type="ECO:0000313" key="12">
    <source>
        <dbReference type="Proteomes" id="UP000706525"/>
    </source>
</evidence>
<keyword evidence="12" id="KW-1185">Reference proteome</keyword>